<keyword evidence="4" id="KW-0804">Transcription</keyword>
<sequence length="295" mass="33091">MDLNKYEVLLRVVDLGNMTQAALELNYTQSGISHMVKDIEEEFGFKLFIRSKKGVTLTREGIEIMPRIRALVEASDSLRQSVANVSGIQIGSVRIAAFQSVASTWILPVVREFHEQYPNIEIRLVDGTSDEMERMLLDRRIDLGIFVPSPRTKLQKQVLKNDPYLAVVPPSHPLACLQRFPIEEFSNYNFILGSMSTTLRALRDAQVEVHSSFSAVDNWTAIDMVEAGMGLSLIPELELSLRKGTSVIAIPLEEPIYREIALLWPSEELGPAATLFLDYCQTIIPEVIAKDSISN</sequence>
<dbReference type="GO" id="GO:0003700">
    <property type="term" value="F:DNA-binding transcription factor activity"/>
    <property type="evidence" value="ECO:0007669"/>
    <property type="project" value="InterPro"/>
</dbReference>
<dbReference type="GO" id="GO:0003677">
    <property type="term" value="F:DNA binding"/>
    <property type="evidence" value="ECO:0007669"/>
    <property type="project" value="UniProtKB-KW"/>
</dbReference>
<dbReference type="PRINTS" id="PR00039">
    <property type="entry name" value="HTHLYSR"/>
</dbReference>
<dbReference type="InterPro" id="IPR005119">
    <property type="entry name" value="LysR_subst-bd"/>
</dbReference>
<feature type="domain" description="HTH lysR-type" evidence="5">
    <location>
        <begin position="1"/>
        <end position="58"/>
    </location>
</feature>
<evidence type="ECO:0000256" key="4">
    <source>
        <dbReference type="ARBA" id="ARBA00023163"/>
    </source>
</evidence>
<dbReference type="SUPFAM" id="SSF46785">
    <property type="entry name" value="Winged helix' DNA-binding domain"/>
    <property type="match status" value="1"/>
</dbReference>
<dbReference type="InterPro" id="IPR000847">
    <property type="entry name" value="LysR_HTH_N"/>
</dbReference>
<dbReference type="Pfam" id="PF03466">
    <property type="entry name" value="LysR_substrate"/>
    <property type="match status" value="1"/>
</dbReference>
<dbReference type="PANTHER" id="PTHR30419:SF24">
    <property type="entry name" value="HTH-TYPE TRANSCRIPTIONAL REGULATOR CZCR"/>
    <property type="match status" value="1"/>
</dbReference>
<evidence type="ECO:0000256" key="1">
    <source>
        <dbReference type="ARBA" id="ARBA00009437"/>
    </source>
</evidence>
<protein>
    <submittedName>
        <fullName evidence="6">LysR family transcriptional regulator</fullName>
    </submittedName>
</protein>
<dbReference type="EMBL" id="DVMQ01000001">
    <property type="protein sequence ID" value="HIU23342.1"/>
    <property type="molecule type" value="Genomic_DNA"/>
</dbReference>
<keyword evidence="2" id="KW-0805">Transcription regulation</keyword>
<dbReference type="SUPFAM" id="SSF53850">
    <property type="entry name" value="Periplasmic binding protein-like II"/>
    <property type="match status" value="1"/>
</dbReference>
<dbReference type="AlphaFoldDB" id="A0A9D1HW26"/>
<dbReference type="Gene3D" id="3.40.190.290">
    <property type="match status" value="1"/>
</dbReference>
<evidence type="ECO:0000259" key="5">
    <source>
        <dbReference type="PROSITE" id="PS50931"/>
    </source>
</evidence>
<evidence type="ECO:0000256" key="3">
    <source>
        <dbReference type="ARBA" id="ARBA00023125"/>
    </source>
</evidence>
<dbReference type="Pfam" id="PF00126">
    <property type="entry name" value="HTH_1"/>
    <property type="match status" value="1"/>
</dbReference>
<dbReference type="InterPro" id="IPR036390">
    <property type="entry name" value="WH_DNA-bd_sf"/>
</dbReference>
<dbReference type="PROSITE" id="PS50931">
    <property type="entry name" value="HTH_LYSR"/>
    <property type="match status" value="1"/>
</dbReference>
<comment type="caution">
    <text evidence="6">The sequence shown here is derived from an EMBL/GenBank/DDBJ whole genome shotgun (WGS) entry which is preliminary data.</text>
</comment>
<dbReference type="CDD" id="cd05466">
    <property type="entry name" value="PBP2_LTTR_substrate"/>
    <property type="match status" value="1"/>
</dbReference>
<evidence type="ECO:0000256" key="2">
    <source>
        <dbReference type="ARBA" id="ARBA00023015"/>
    </source>
</evidence>
<name>A0A9D1HW26_9ACTN</name>
<accession>A0A9D1HW26</accession>
<dbReference type="Gene3D" id="1.10.10.10">
    <property type="entry name" value="Winged helix-like DNA-binding domain superfamily/Winged helix DNA-binding domain"/>
    <property type="match status" value="1"/>
</dbReference>
<dbReference type="InterPro" id="IPR050950">
    <property type="entry name" value="HTH-type_LysR_regulators"/>
</dbReference>
<dbReference type="GO" id="GO:0005829">
    <property type="term" value="C:cytosol"/>
    <property type="evidence" value="ECO:0007669"/>
    <property type="project" value="TreeGrafter"/>
</dbReference>
<evidence type="ECO:0000313" key="6">
    <source>
        <dbReference type="EMBL" id="HIU23342.1"/>
    </source>
</evidence>
<evidence type="ECO:0000313" key="7">
    <source>
        <dbReference type="Proteomes" id="UP000824078"/>
    </source>
</evidence>
<reference evidence="6" key="1">
    <citation type="submission" date="2020-10" db="EMBL/GenBank/DDBJ databases">
        <authorList>
            <person name="Gilroy R."/>
        </authorList>
    </citation>
    <scope>NUCLEOTIDE SEQUENCE</scope>
    <source>
        <strain evidence="6">ChiHjej12B11-29160</strain>
    </source>
</reference>
<reference evidence="6" key="2">
    <citation type="journal article" date="2021" name="PeerJ">
        <title>Extensive microbial diversity within the chicken gut microbiome revealed by metagenomics and culture.</title>
        <authorList>
            <person name="Gilroy R."/>
            <person name="Ravi A."/>
            <person name="Getino M."/>
            <person name="Pursley I."/>
            <person name="Horton D.L."/>
            <person name="Alikhan N.F."/>
            <person name="Baker D."/>
            <person name="Gharbi K."/>
            <person name="Hall N."/>
            <person name="Watson M."/>
            <person name="Adriaenssens E.M."/>
            <person name="Foster-Nyarko E."/>
            <person name="Jarju S."/>
            <person name="Secka A."/>
            <person name="Antonio M."/>
            <person name="Oren A."/>
            <person name="Chaudhuri R.R."/>
            <person name="La Ragione R."/>
            <person name="Hildebrand F."/>
            <person name="Pallen M.J."/>
        </authorList>
    </citation>
    <scope>NUCLEOTIDE SEQUENCE</scope>
    <source>
        <strain evidence="6">ChiHjej12B11-29160</strain>
    </source>
</reference>
<dbReference type="Proteomes" id="UP000824078">
    <property type="component" value="Unassembled WGS sequence"/>
</dbReference>
<dbReference type="PANTHER" id="PTHR30419">
    <property type="entry name" value="HTH-TYPE TRANSCRIPTIONAL REGULATOR YBHD"/>
    <property type="match status" value="1"/>
</dbReference>
<comment type="similarity">
    <text evidence="1">Belongs to the LysR transcriptional regulatory family.</text>
</comment>
<keyword evidence="3" id="KW-0238">DNA-binding</keyword>
<gene>
    <name evidence="6" type="ORF">IAD17_00200</name>
</gene>
<proteinExistence type="inferred from homology"/>
<organism evidence="6 7">
    <name type="scientific">Candidatus Coprovicinus avistercoris</name>
    <dbReference type="NCBI Taxonomy" id="2840754"/>
    <lineage>
        <taxon>Bacteria</taxon>
        <taxon>Bacillati</taxon>
        <taxon>Actinomycetota</taxon>
        <taxon>Coriobacteriia</taxon>
        <taxon>Coriobacteriales</taxon>
        <taxon>Coriobacteriaceae</taxon>
        <taxon>Coriobacteriaceae incertae sedis</taxon>
        <taxon>Candidatus Coprovicinus</taxon>
    </lineage>
</organism>
<dbReference type="InterPro" id="IPR036388">
    <property type="entry name" value="WH-like_DNA-bd_sf"/>
</dbReference>